<comment type="caution">
    <text evidence="1">The sequence shown here is derived from an EMBL/GenBank/DDBJ whole genome shotgun (WGS) entry which is preliminary data.</text>
</comment>
<dbReference type="Proteomes" id="UP000075430">
    <property type="component" value="Unassembled WGS sequence"/>
</dbReference>
<dbReference type="AlphaFoldDB" id="A0A150FAT0"/>
<sequence>MENKDFIEENIGNCLSKLSELRKEGNHPAYKTVAKSLCEYMKLINTQDMSEIKYLANMNKLISSEIENLKTFIATSFNKSDFKAYHSLSCVFGELSRTLGFLRTSLRLMHKKLSERVSHYIKED</sequence>
<dbReference type="RefSeq" id="WP_061520671.1">
    <property type="nucleotide sequence ID" value="NZ_JARLZY010000019.1"/>
</dbReference>
<evidence type="ECO:0000313" key="2">
    <source>
        <dbReference type="Proteomes" id="UP000075430"/>
    </source>
</evidence>
<dbReference type="OrthoDB" id="9876822at2"/>
<organism evidence="1 2">
    <name type="scientific">Bacillus nakamurai</name>
    <dbReference type="NCBI Taxonomy" id="1793963"/>
    <lineage>
        <taxon>Bacteria</taxon>
        <taxon>Bacillati</taxon>
        <taxon>Bacillota</taxon>
        <taxon>Bacilli</taxon>
        <taxon>Bacillales</taxon>
        <taxon>Bacillaceae</taxon>
        <taxon>Bacillus</taxon>
    </lineage>
</organism>
<evidence type="ECO:0000313" key="1">
    <source>
        <dbReference type="EMBL" id="KXZ22326.1"/>
    </source>
</evidence>
<dbReference type="EMBL" id="LSBA01000005">
    <property type="protein sequence ID" value="KXZ22326.1"/>
    <property type="molecule type" value="Genomic_DNA"/>
</dbReference>
<keyword evidence="2" id="KW-1185">Reference proteome</keyword>
<dbReference type="STRING" id="1793963.AXI58_10060"/>
<proteinExistence type="predicted"/>
<name>A0A150FAT0_9BACI</name>
<gene>
    <name evidence="1" type="ORF">AXI58_10060</name>
</gene>
<protein>
    <submittedName>
        <fullName evidence="1">Uncharacterized protein</fullName>
    </submittedName>
</protein>
<accession>A0A150FAT0</accession>
<reference evidence="2" key="1">
    <citation type="submission" date="2016-02" db="EMBL/GenBank/DDBJ databases">
        <authorList>
            <person name="Dunlap C."/>
        </authorList>
    </citation>
    <scope>NUCLEOTIDE SEQUENCE [LARGE SCALE GENOMIC DNA]</scope>
    <source>
        <strain evidence="2">NRRL B-41092</strain>
    </source>
</reference>